<organism evidence="2 3">
    <name type="scientific">Thiohalobacter thiocyanaticus</name>
    <dbReference type="NCBI Taxonomy" id="585455"/>
    <lineage>
        <taxon>Bacteria</taxon>
        <taxon>Pseudomonadati</taxon>
        <taxon>Pseudomonadota</taxon>
        <taxon>Gammaproteobacteria</taxon>
        <taxon>Thiohalobacterales</taxon>
        <taxon>Thiohalobacteraceae</taxon>
        <taxon>Thiohalobacter</taxon>
    </lineage>
</organism>
<dbReference type="EMBL" id="AP018052">
    <property type="protein sequence ID" value="BAZ93247.1"/>
    <property type="molecule type" value="Genomic_DNA"/>
</dbReference>
<evidence type="ECO:0000313" key="3">
    <source>
        <dbReference type="Proteomes" id="UP000218765"/>
    </source>
</evidence>
<gene>
    <name evidence="2" type="ORF">FOKN1_0845</name>
</gene>
<protein>
    <submittedName>
        <fullName evidence="2">Aspartyl/asparaginyl-tRNA synthetases</fullName>
    </submittedName>
</protein>
<accession>A0A1Z4VNR2</accession>
<name>A0A1Z4VNR2_9GAMM</name>
<keyword evidence="2" id="KW-0436">Ligase</keyword>
<dbReference type="AlphaFoldDB" id="A0A1Z4VNR2"/>
<sequence length="86" mass="8898">MPCARPATGGFGRGLALVAAVLHALLLASMVLPDPAQRDAQKLTQGSRECVTDLPADFTTSFAADAGTEATAGFTSRSRSEPRPPQ</sequence>
<reference evidence="2 3" key="1">
    <citation type="submission" date="2017-05" db="EMBL/GenBank/DDBJ databases">
        <title>Thiocyanate degradation by Thiohalobacter thiocyanaticus FOKN1.</title>
        <authorList>
            <person name="Oshiki M."/>
            <person name="Fukushima T."/>
            <person name="Kawano S."/>
            <person name="Nakagawa J."/>
        </authorList>
    </citation>
    <scope>NUCLEOTIDE SEQUENCE [LARGE SCALE GENOMIC DNA]</scope>
    <source>
        <strain evidence="2 3">FOKN1</strain>
    </source>
</reference>
<evidence type="ECO:0000313" key="2">
    <source>
        <dbReference type="EMBL" id="BAZ93247.1"/>
    </source>
</evidence>
<dbReference type="KEGG" id="ttc:FOKN1_0845"/>
<keyword evidence="3" id="KW-1185">Reference proteome</keyword>
<feature type="region of interest" description="Disordered" evidence="1">
    <location>
        <begin position="62"/>
        <end position="86"/>
    </location>
</feature>
<dbReference type="Proteomes" id="UP000218765">
    <property type="component" value="Chromosome"/>
</dbReference>
<proteinExistence type="predicted"/>
<evidence type="ECO:0000256" key="1">
    <source>
        <dbReference type="SAM" id="MobiDB-lite"/>
    </source>
</evidence>
<dbReference type="GO" id="GO:0004812">
    <property type="term" value="F:aminoacyl-tRNA ligase activity"/>
    <property type="evidence" value="ECO:0007669"/>
    <property type="project" value="UniProtKB-KW"/>
</dbReference>
<keyword evidence="2" id="KW-0030">Aminoacyl-tRNA synthetase</keyword>